<comment type="similarity">
    <text evidence="1">Belongs to the sigma-70 factor family. ECF subfamily.</text>
</comment>
<keyword evidence="4" id="KW-0238">DNA-binding</keyword>
<keyword evidence="5" id="KW-0804">Transcription</keyword>
<dbReference type="PANTHER" id="PTHR43133:SF8">
    <property type="entry name" value="RNA POLYMERASE SIGMA FACTOR HI_1459-RELATED"/>
    <property type="match status" value="1"/>
</dbReference>
<dbReference type="InterPro" id="IPR036388">
    <property type="entry name" value="WH-like_DNA-bd_sf"/>
</dbReference>
<dbReference type="PANTHER" id="PTHR43133">
    <property type="entry name" value="RNA POLYMERASE ECF-TYPE SIGMA FACTO"/>
    <property type="match status" value="1"/>
</dbReference>
<proteinExistence type="inferred from homology"/>
<dbReference type="SUPFAM" id="SSF88946">
    <property type="entry name" value="Sigma2 domain of RNA polymerase sigma factors"/>
    <property type="match status" value="1"/>
</dbReference>
<accession>A0A0G1RI62</accession>
<dbReference type="AlphaFoldDB" id="A0A0G1RI62"/>
<evidence type="ECO:0000259" key="6">
    <source>
        <dbReference type="Pfam" id="PF04542"/>
    </source>
</evidence>
<name>A0A0G1RI62_9BACT</name>
<dbReference type="Pfam" id="PF04542">
    <property type="entry name" value="Sigma70_r2"/>
    <property type="match status" value="1"/>
</dbReference>
<dbReference type="GO" id="GO:0003677">
    <property type="term" value="F:DNA binding"/>
    <property type="evidence" value="ECO:0007669"/>
    <property type="project" value="UniProtKB-KW"/>
</dbReference>
<comment type="caution">
    <text evidence="8">The sequence shown here is derived from an EMBL/GenBank/DDBJ whole genome shotgun (WGS) entry which is preliminary data.</text>
</comment>
<evidence type="ECO:0000256" key="2">
    <source>
        <dbReference type="ARBA" id="ARBA00023015"/>
    </source>
</evidence>
<dbReference type="NCBIfam" id="TIGR02937">
    <property type="entry name" value="sigma70-ECF"/>
    <property type="match status" value="1"/>
</dbReference>
<dbReference type="Pfam" id="PF08281">
    <property type="entry name" value="Sigma70_r4_2"/>
    <property type="match status" value="1"/>
</dbReference>
<dbReference type="InterPro" id="IPR013324">
    <property type="entry name" value="RNA_pol_sigma_r3/r4-like"/>
</dbReference>
<organism evidence="8 9">
    <name type="scientific">Candidatus Amesbacteria bacterium GW2011_GWA2_47_11</name>
    <dbReference type="NCBI Taxonomy" id="1618357"/>
    <lineage>
        <taxon>Bacteria</taxon>
        <taxon>Candidatus Amesiibacteriota</taxon>
    </lineage>
</organism>
<keyword evidence="2" id="KW-0805">Transcription regulation</keyword>
<evidence type="ECO:0000256" key="1">
    <source>
        <dbReference type="ARBA" id="ARBA00010641"/>
    </source>
</evidence>
<evidence type="ECO:0000256" key="5">
    <source>
        <dbReference type="ARBA" id="ARBA00023163"/>
    </source>
</evidence>
<dbReference type="Gene3D" id="1.10.1740.10">
    <property type="match status" value="1"/>
</dbReference>
<evidence type="ECO:0000256" key="3">
    <source>
        <dbReference type="ARBA" id="ARBA00023082"/>
    </source>
</evidence>
<feature type="domain" description="RNA polymerase sigma factor 70 region 4 type 2" evidence="7">
    <location>
        <begin position="115"/>
        <end position="164"/>
    </location>
</feature>
<dbReference type="Proteomes" id="UP000034607">
    <property type="component" value="Unassembled WGS sequence"/>
</dbReference>
<protein>
    <recommendedName>
        <fullName evidence="10">RNA polymerase sigma factor</fullName>
    </recommendedName>
</protein>
<dbReference type="SUPFAM" id="SSF88659">
    <property type="entry name" value="Sigma3 and sigma4 domains of RNA polymerase sigma factors"/>
    <property type="match status" value="1"/>
</dbReference>
<dbReference type="CDD" id="cd06171">
    <property type="entry name" value="Sigma70_r4"/>
    <property type="match status" value="1"/>
</dbReference>
<reference evidence="8 9" key="1">
    <citation type="journal article" date="2015" name="Nature">
        <title>rRNA introns, odd ribosomes, and small enigmatic genomes across a large radiation of phyla.</title>
        <authorList>
            <person name="Brown C.T."/>
            <person name="Hug L.A."/>
            <person name="Thomas B.C."/>
            <person name="Sharon I."/>
            <person name="Castelle C.J."/>
            <person name="Singh A."/>
            <person name="Wilkins M.J."/>
            <person name="Williams K.H."/>
            <person name="Banfield J.F."/>
        </authorList>
    </citation>
    <scope>NUCLEOTIDE SEQUENCE [LARGE SCALE GENOMIC DNA]</scope>
</reference>
<dbReference type="GO" id="GO:0016987">
    <property type="term" value="F:sigma factor activity"/>
    <property type="evidence" value="ECO:0007669"/>
    <property type="project" value="UniProtKB-KW"/>
</dbReference>
<dbReference type="InterPro" id="IPR013325">
    <property type="entry name" value="RNA_pol_sigma_r2"/>
</dbReference>
<feature type="domain" description="RNA polymerase sigma-70 region 2" evidence="6">
    <location>
        <begin position="13"/>
        <end position="79"/>
    </location>
</feature>
<sequence>MGQAKSHAVLTYLYQAFGRRILRLLLKRNGGDLQAAEAVLQDTFVAAFTSFHTFRRKSTYFTWICKIALNKLADYYRQQVNSRSKFIVPSLQQLDRILDPSLAPEEKLVADQLRQDLNKCLELLPPQYRRLLHLKYYQELSNREISLRLNLTPRKLEGRLYRARHSLAKLIVHHFPHLRP</sequence>
<evidence type="ECO:0000313" key="8">
    <source>
        <dbReference type="EMBL" id="KKU57004.1"/>
    </source>
</evidence>
<evidence type="ECO:0000313" key="9">
    <source>
        <dbReference type="Proteomes" id="UP000034607"/>
    </source>
</evidence>
<evidence type="ECO:0008006" key="10">
    <source>
        <dbReference type="Google" id="ProtNLM"/>
    </source>
</evidence>
<evidence type="ECO:0000256" key="4">
    <source>
        <dbReference type="ARBA" id="ARBA00023125"/>
    </source>
</evidence>
<dbReference type="Gene3D" id="1.10.10.10">
    <property type="entry name" value="Winged helix-like DNA-binding domain superfamily/Winged helix DNA-binding domain"/>
    <property type="match status" value="1"/>
</dbReference>
<dbReference type="InterPro" id="IPR039425">
    <property type="entry name" value="RNA_pol_sigma-70-like"/>
</dbReference>
<gene>
    <name evidence="8" type="ORF">UX78_C0001G0057</name>
</gene>
<dbReference type="InterPro" id="IPR014284">
    <property type="entry name" value="RNA_pol_sigma-70_dom"/>
</dbReference>
<dbReference type="InterPro" id="IPR013249">
    <property type="entry name" value="RNA_pol_sigma70_r4_t2"/>
</dbReference>
<keyword evidence="3" id="KW-0731">Sigma factor</keyword>
<dbReference type="InterPro" id="IPR007627">
    <property type="entry name" value="RNA_pol_sigma70_r2"/>
</dbReference>
<dbReference type="EMBL" id="LCNM01000001">
    <property type="protein sequence ID" value="KKU57004.1"/>
    <property type="molecule type" value="Genomic_DNA"/>
</dbReference>
<dbReference type="GO" id="GO:0006352">
    <property type="term" value="P:DNA-templated transcription initiation"/>
    <property type="evidence" value="ECO:0007669"/>
    <property type="project" value="InterPro"/>
</dbReference>
<evidence type="ECO:0000259" key="7">
    <source>
        <dbReference type="Pfam" id="PF08281"/>
    </source>
</evidence>